<dbReference type="EMBL" id="VEPZ02001728">
    <property type="protein sequence ID" value="KAE8660929.1"/>
    <property type="molecule type" value="Genomic_DNA"/>
</dbReference>
<dbReference type="GO" id="GO:0010333">
    <property type="term" value="F:terpene synthase activity"/>
    <property type="evidence" value="ECO:0007669"/>
    <property type="project" value="InterPro"/>
</dbReference>
<evidence type="ECO:0000256" key="3">
    <source>
        <dbReference type="ARBA" id="ARBA00022842"/>
    </source>
</evidence>
<dbReference type="FunFam" id="1.50.10.130:FF:000001">
    <property type="entry name" value="Isoprene synthase, chloroplastic"/>
    <property type="match status" value="1"/>
</dbReference>
<dbReference type="SUPFAM" id="SSF48239">
    <property type="entry name" value="Terpenoid cyclases/Protein prenyltransferases"/>
    <property type="match status" value="1"/>
</dbReference>
<evidence type="ECO:0000256" key="4">
    <source>
        <dbReference type="ARBA" id="ARBA00023239"/>
    </source>
</evidence>
<dbReference type="Gene3D" id="1.10.600.10">
    <property type="entry name" value="Farnesyl Diphosphate Synthase"/>
    <property type="match status" value="1"/>
</dbReference>
<dbReference type="GO" id="GO:0016102">
    <property type="term" value="P:diterpenoid biosynthetic process"/>
    <property type="evidence" value="ECO:0007669"/>
    <property type="project" value="InterPro"/>
</dbReference>
<dbReference type="Gene3D" id="1.50.10.130">
    <property type="entry name" value="Terpene synthase, N-terminal domain"/>
    <property type="match status" value="1"/>
</dbReference>
<evidence type="ECO:0000313" key="7">
    <source>
        <dbReference type="EMBL" id="KAE8660929.1"/>
    </source>
</evidence>
<dbReference type="InterPro" id="IPR008930">
    <property type="entry name" value="Terpenoid_cyclase/PrenylTrfase"/>
</dbReference>
<proteinExistence type="predicted"/>
<dbReference type="CDD" id="cd00684">
    <property type="entry name" value="Terpene_cyclase_plant_C1"/>
    <property type="match status" value="1"/>
</dbReference>
<evidence type="ECO:0000256" key="2">
    <source>
        <dbReference type="ARBA" id="ARBA00022723"/>
    </source>
</evidence>
<keyword evidence="8" id="KW-1185">Reference proteome</keyword>
<feature type="domain" description="Terpene synthase metal-binding" evidence="6">
    <location>
        <begin position="293"/>
        <end position="471"/>
    </location>
</feature>
<dbReference type="GO" id="GO:0000287">
    <property type="term" value="F:magnesium ion binding"/>
    <property type="evidence" value="ECO:0007669"/>
    <property type="project" value="InterPro"/>
</dbReference>
<keyword evidence="3" id="KW-0460">Magnesium</keyword>
<dbReference type="InterPro" id="IPR008949">
    <property type="entry name" value="Isoprenoid_synthase_dom_sf"/>
</dbReference>
<name>A0A6A2XR90_HIBSY</name>
<dbReference type="PANTHER" id="PTHR31225">
    <property type="entry name" value="OS04G0344100 PROTEIN-RELATED"/>
    <property type="match status" value="1"/>
</dbReference>
<dbReference type="Pfam" id="PF01397">
    <property type="entry name" value="Terpene_synth"/>
    <property type="match status" value="1"/>
</dbReference>
<dbReference type="PANTHER" id="PTHR31225:SF252">
    <property type="entry name" value="TERPENE SYNTHASE 12-RELATED"/>
    <property type="match status" value="1"/>
</dbReference>
<evidence type="ECO:0000256" key="1">
    <source>
        <dbReference type="ARBA" id="ARBA00001946"/>
    </source>
</evidence>
<gene>
    <name evidence="7" type="ORF">F3Y22_tig00116944pilonHSYRG00129</name>
</gene>
<protein>
    <submittedName>
        <fullName evidence="7">Uncharacterized protein</fullName>
    </submittedName>
</protein>
<feature type="domain" description="Terpene synthase N-terminal" evidence="5">
    <location>
        <begin position="68"/>
        <end position="244"/>
    </location>
</feature>
<accession>A0A6A2XR90</accession>
<sequence length="520" mass="59998">MALIPTSNLCLSRFNPKQIMTPTTIHPQQVVSDRTSFHICCAVSSTTQVSVSDQPKDGRRSANYQPSIWSYDFLQSLNNVHADVLYKERAAELEQEVRFAIHDEDVEPVILLELIDDIQRLGLGHRFKTDIDRALQKSVSSDDACVATQYSLHAASLRFRLLRQHGYEVSQDIFKAFKDDKGSFKECLYKDVKGMLSLYEASHLAFEGEDLMEEALEFSRVHLMDLHGVRNWEKGLLEQVIHSLELPLHRRMLRLEARWYIEAYGRKNATKHTLLELAKLDFNMVQSTLQEDLQDMTRWDVCAGKNLPKCMELCFLALYNSVNEMAYETLRDHGENIIPYLTKAVCGLICANCKSFLQEAKWTRSKHVPTFEDYLENAWMSVSGHAFLVHAYFLQSSNITSEALDSLERYHEFLHWLSTIFRLCNDLGTSKDELERGESANSITCYMKETGCSEAMSRQHVIDQIDDYWKKMNRFLIDGSPFEKQLLETSINLARISQCKYQHGDAHGCPDNCLRIEFNR</sequence>
<keyword evidence="2" id="KW-0479">Metal-binding</keyword>
<dbReference type="InterPro" id="IPR044814">
    <property type="entry name" value="Terpene_cyclase_plant_C1"/>
</dbReference>
<reference evidence="7" key="1">
    <citation type="submission" date="2019-09" db="EMBL/GenBank/DDBJ databases">
        <title>Draft genome information of white flower Hibiscus syriacus.</title>
        <authorList>
            <person name="Kim Y.-M."/>
        </authorList>
    </citation>
    <scope>NUCLEOTIDE SEQUENCE [LARGE SCALE GENOMIC DNA]</scope>
    <source>
        <strain evidence="7">YM2019G1</strain>
    </source>
</reference>
<comment type="cofactor">
    <cofactor evidence="1">
        <name>Mg(2+)</name>
        <dbReference type="ChEBI" id="CHEBI:18420"/>
    </cofactor>
</comment>
<evidence type="ECO:0000259" key="5">
    <source>
        <dbReference type="Pfam" id="PF01397"/>
    </source>
</evidence>
<dbReference type="InterPro" id="IPR005630">
    <property type="entry name" value="Terpene_synthase_metal-bd"/>
</dbReference>
<dbReference type="InterPro" id="IPR050148">
    <property type="entry name" value="Terpene_synthase-like"/>
</dbReference>
<dbReference type="InterPro" id="IPR036965">
    <property type="entry name" value="Terpene_synth_N_sf"/>
</dbReference>
<comment type="caution">
    <text evidence="7">The sequence shown here is derived from an EMBL/GenBank/DDBJ whole genome shotgun (WGS) entry which is preliminary data.</text>
</comment>
<evidence type="ECO:0000259" key="6">
    <source>
        <dbReference type="Pfam" id="PF03936"/>
    </source>
</evidence>
<keyword evidence="4" id="KW-0456">Lyase</keyword>
<evidence type="ECO:0000313" key="8">
    <source>
        <dbReference type="Proteomes" id="UP000436088"/>
    </source>
</evidence>
<dbReference type="AlphaFoldDB" id="A0A6A2XR90"/>
<organism evidence="7 8">
    <name type="scientific">Hibiscus syriacus</name>
    <name type="common">Rose of Sharon</name>
    <dbReference type="NCBI Taxonomy" id="106335"/>
    <lineage>
        <taxon>Eukaryota</taxon>
        <taxon>Viridiplantae</taxon>
        <taxon>Streptophyta</taxon>
        <taxon>Embryophyta</taxon>
        <taxon>Tracheophyta</taxon>
        <taxon>Spermatophyta</taxon>
        <taxon>Magnoliopsida</taxon>
        <taxon>eudicotyledons</taxon>
        <taxon>Gunneridae</taxon>
        <taxon>Pentapetalae</taxon>
        <taxon>rosids</taxon>
        <taxon>malvids</taxon>
        <taxon>Malvales</taxon>
        <taxon>Malvaceae</taxon>
        <taxon>Malvoideae</taxon>
        <taxon>Hibiscus</taxon>
    </lineage>
</organism>
<dbReference type="Proteomes" id="UP000436088">
    <property type="component" value="Unassembled WGS sequence"/>
</dbReference>
<dbReference type="Pfam" id="PF03936">
    <property type="entry name" value="Terpene_synth_C"/>
    <property type="match status" value="1"/>
</dbReference>
<dbReference type="InterPro" id="IPR001906">
    <property type="entry name" value="Terpene_synth_N"/>
</dbReference>
<dbReference type="SUPFAM" id="SSF48576">
    <property type="entry name" value="Terpenoid synthases"/>
    <property type="match status" value="1"/>
</dbReference>